<evidence type="ECO:0000313" key="2">
    <source>
        <dbReference type="EMBL" id="EPR79110.1"/>
    </source>
</evidence>
<sequence length="359" mass="43222">EMEAGQIGRIFYDYATNSYLKFMEGEDEVLEEERLEEELQKVFKDGMDEIDRKKSFIGELEEKMKEFGDDDEIEKLNGKLKKLIEEEKNIKKSEIQLEDRIKKNERIIEKIEKEEEEIQNEANELKDEQENLNEIVKNQKIDPEDYKELNQEKNNLLRELENLKNEKQLIVKNKNELKNEINDKNSQLENFKSNLLNIIPEEKIEDIEHFTNNKKENVRELEDYKIVLQEKLEELSINNKEADDHLSYLKEKLYTTGKLYLEKKELNELEHRRIRKEKDDLERECLKLYADTNSGLIQSQQLLRKSEMELTTLENKLKIEKEEIETFLCNFTIEYKNTCKKINDVKEAIIKEYENFNYK</sequence>
<name>S7W8B8_SPRLO</name>
<dbReference type="STRING" id="1358809.S7W8B8"/>
<dbReference type="VEuPathDB" id="MicrosporidiaDB:SLOPH_2175"/>
<organism evidence="2 3">
    <name type="scientific">Spraguea lophii (strain 42_110)</name>
    <name type="common">Microsporidian parasite</name>
    <dbReference type="NCBI Taxonomy" id="1358809"/>
    <lineage>
        <taxon>Eukaryota</taxon>
        <taxon>Fungi</taxon>
        <taxon>Fungi incertae sedis</taxon>
        <taxon>Microsporidia</taxon>
        <taxon>Spragueidae</taxon>
        <taxon>Spraguea</taxon>
    </lineage>
</organism>
<feature type="coiled-coil region" evidence="1">
    <location>
        <begin position="218"/>
        <end position="330"/>
    </location>
</feature>
<dbReference type="PANTHER" id="PTHR10643">
    <property type="entry name" value="KINETOCHORE PROTEIN NDC80"/>
    <property type="match status" value="1"/>
</dbReference>
<dbReference type="GO" id="GO:0031262">
    <property type="term" value="C:Ndc80 complex"/>
    <property type="evidence" value="ECO:0007669"/>
    <property type="project" value="InterPro"/>
</dbReference>
<dbReference type="EMBL" id="ATCN01000401">
    <property type="protein sequence ID" value="EPR79110.1"/>
    <property type="molecule type" value="Genomic_DNA"/>
</dbReference>
<dbReference type="PANTHER" id="PTHR10643:SF2">
    <property type="entry name" value="KINETOCHORE PROTEIN NDC80 HOMOLOG"/>
    <property type="match status" value="1"/>
</dbReference>
<dbReference type="Proteomes" id="UP000014978">
    <property type="component" value="Unassembled WGS sequence"/>
</dbReference>
<reference evidence="3" key="1">
    <citation type="journal article" date="2013" name="PLoS Genet.">
        <title>The genome of Spraguea lophii and the basis of host-microsporidian interactions.</title>
        <authorList>
            <person name="Campbell S.E."/>
            <person name="Williams T.A."/>
            <person name="Yousuf A."/>
            <person name="Soanes D.M."/>
            <person name="Paszkiewicz K.H."/>
            <person name="Williams B.A.P."/>
        </authorList>
    </citation>
    <scope>NUCLEOTIDE SEQUENCE [LARGE SCALE GENOMIC DNA]</scope>
    <source>
        <strain evidence="3">42_110</strain>
    </source>
</reference>
<dbReference type="AlphaFoldDB" id="S7W8B8"/>
<evidence type="ECO:0000313" key="3">
    <source>
        <dbReference type="Proteomes" id="UP000014978"/>
    </source>
</evidence>
<accession>S7W8B8</accession>
<dbReference type="HOGENOM" id="CLU_772872_0_0_1"/>
<feature type="coiled-coil region" evidence="1">
    <location>
        <begin position="73"/>
        <end position="194"/>
    </location>
</feature>
<comment type="caution">
    <text evidence="2">The sequence shown here is derived from an EMBL/GenBank/DDBJ whole genome shotgun (WGS) entry which is preliminary data.</text>
</comment>
<proteinExistence type="predicted"/>
<dbReference type="OMA" id="EARIDIM"/>
<protein>
    <submittedName>
        <fullName evidence="2">Uncharacterized protein</fullName>
    </submittedName>
</protein>
<dbReference type="GO" id="GO:0051315">
    <property type="term" value="P:attachment of mitotic spindle microtubules to kinetochore"/>
    <property type="evidence" value="ECO:0007669"/>
    <property type="project" value="InterPro"/>
</dbReference>
<evidence type="ECO:0000256" key="1">
    <source>
        <dbReference type="SAM" id="Coils"/>
    </source>
</evidence>
<keyword evidence="3" id="KW-1185">Reference proteome</keyword>
<dbReference type="InterPro" id="IPR005550">
    <property type="entry name" value="Kinetochore_Ndc80"/>
</dbReference>
<feature type="non-terminal residue" evidence="2">
    <location>
        <position position="1"/>
    </location>
</feature>
<dbReference type="InParanoid" id="S7W8B8"/>
<gene>
    <name evidence="2" type="ORF">SLOPH_2175</name>
</gene>
<keyword evidence="1" id="KW-0175">Coiled coil</keyword>